<proteinExistence type="predicted"/>
<accession>K3X9R5</accession>
<evidence type="ECO:0000256" key="1">
    <source>
        <dbReference type="SAM" id="MobiDB-lite"/>
    </source>
</evidence>
<dbReference type="VEuPathDB" id="FungiDB:PYU1_G013935"/>
<dbReference type="EnsemblProtists" id="PYU1_T013964">
    <property type="protein sequence ID" value="PYU1_T013964"/>
    <property type="gene ID" value="PYU1_G013935"/>
</dbReference>
<dbReference type="InParanoid" id="K3X9R5"/>
<dbReference type="EMBL" id="GL376578">
    <property type="status" value="NOT_ANNOTATED_CDS"/>
    <property type="molecule type" value="Genomic_DNA"/>
</dbReference>
<dbReference type="Proteomes" id="UP000019132">
    <property type="component" value="Unassembled WGS sequence"/>
</dbReference>
<reference evidence="3" key="1">
    <citation type="journal article" date="2010" name="Genome Biol.">
        <title>Genome sequence of the necrotrophic plant pathogen Pythium ultimum reveals original pathogenicity mechanisms and effector repertoire.</title>
        <authorList>
            <person name="Levesque C.A."/>
            <person name="Brouwer H."/>
            <person name="Cano L."/>
            <person name="Hamilton J.P."/>
            <person name="Holt C."/>
            <person name="Huitema E."/>
            <person name="Raffaele S."/>
            <person name="Robideau G.P."/>
            <person name="Thines M."/>
            <person name="Win J."/>
            <person name="Zerillo M.M."/>
            <person name="Beakes G.W."/>
            <person name="Boore J.L."/>
            <person name="Busam D."/>
            <person name="Dumas B."/>
            <person name="Ferriera S."/>
            <person name="Fuerstenberg S.I."/>
            <person name="Gachon C.M."/>
            <person name="Gaulin E."/>
            <person name="Govers F."/>
            <person name="Grenville-Briggs L."/>
            <person name="Horner N."/>
            <person name="Hostetler J."/>
            <person name="Jiang R.H."/>
            <person name="Johnson J."/>
            <person name="Krajaejun T."/>
            <person name="Lin H."/>
            <person name="Meijer H.J."/>
            <person name="Moore B."/>
            <person name="Morris P."/>
            <person name="Phuntmart V."/>
            <person name="Puiu D."/>
            <person name="Shetty J."/>
            <person name="Stajich J.E."/>
            <person name="Tripathy S."/>
            <person name="Wawra S."/>
            <person name="van West P."/>
            <person name="Whitty B.R."/>
            <person name="Coutinho P.M."/>
            <person name="Henrissat B."/>
            <person name="Martin F."/>
            <person name="Thomas P.D."/>
            <person name="Tyler B.M."/>
            <person name="De Vries R.P."/>
            <person name="Kamoun S."/>
            <person name="Yandell M."/>
            <person name="Tisserat N."/>
            <person name="Buell C.R."/>
        </authorList>
    </citation>
    <scope>NUCLEOTIDE SEQUENCE</scope>
    <source>
        <strain evidence="3">DAOM:BR144</strain>
    </source>
</reference>
<feature type="compositionally biased region" description="Polar residues" evidence="1">
    <location>
        <begin position="70"/>
        <end position="85"/>
    </location>
</feature>
<organism evidence="2 3">
    <name type="scientific">Globisporangium ultimum (strain ATCC 200006 / CBS 805.95 / DAOM BR144)</name>
    <name type="common">Pythium ultimum</name>
    <dbReference type="NCBI Taxonomy" id="431595"/>
    <lineage>
        <taxon>Eukaryota</taxon>
        <taxon>Sar</taxon>
        <taxon>Stramenopiles</taxon>
        <taxon>Oomycota</taxon>
        <taxon>Peronosporomycetes</taxon>
        <taxon>Pythiales</taxon>
        <taxon>Pythiaceae</taxon>
        <taxon>Globisporangium</taxon>
    </lineage>
</organism>
<reference evidence="2" key="3">
    <citation type="submission" date="2015-02" db="UniProtKB">
        <authorList>
            <consortium name="EnsemblProtists"/>
        </authorList>
    </citation>
    <scope>IDENTIFICATION</scope>
    <source>
        <strain evidence="2">DAOM BR144</strain>
    </source>
</reference>
<keyword evidence="3" id="KW-1185">Reference proteome</keyword>
<reference evidence="3" key="2">
    <citation type="submission" date="2010-04" db="EMBL/GenBank/DDBJ databases">
        <authorList>
            <person name="Buell R."/>
            <person name="Hamilton J."/>
            <person name="Hostetler J."/>
        </authorList>
    </citation>
    <scope>NUCLEOTIDE SEQUENCE [LARGE SCALE GENOMIC DNA]</scope>
    <source>
        <strain evidence="3">DAOM:BR144</strain>
    </source>
</reference>
<evidence type="ECO:0008006" key="4">
    <source>
        <dbReference type="Google" id="ProtNLM"/>
    </source>
</evidence>
<feature type="region of interest" description="Disordered" evidence="1">
    <location>
        <begin position="70"/>
        <end position="93"/>
    </location>
</feature>
<sequence length="204" mass="23648">MATIATTSLPTMPVLTPMCIIPRRASRASAPLAFLQKIDAIEINHTYVRNGVVYYVLDVYLKHYTSRIPTNQKPTTPTQREQSNNKVHERRSKPDYQVEKRFTDFADFRYRVWVHAQRNHGCKCAYCDAFMDFIVYSLAQPRLLVKLATGTSMRKKLFTTFCNEFVRLARGGNGDQPLRPRDFQCAGFQMIPSVVENFFRDDHE</sequence>
<protein>
    <recommendedName>
        <fullName evidence="4">PX domain-containing protein</fullName>
    </recommendedName>
</protein>
<dbReference type="AlphaFoldDB" id="K3X9R5"/>
<dbReference type="eggNOG" id="ENOG502SN7M">
    <property type="taxonomic scope" value="Eukaryota"/>
</dbReference>
<evidence type="ECO:0000313" key="3">
    <source>
        <dbReference type="Proteomes" id="UP000019132"/>
    </source>
</evidence>
<evidence type="ECO:0000313" key="2">
    <source>
        <dbReference type="EnsemblProtists" id="PYU1_T013964"/>
    </source>
</evidence>
<dbReference type="OMA" id="ACKYCDA"/>
<name>K3X9R5_GLOUD</name>
<dbReference type="HOGENOM" id="CLU_085932_1_2_1"/>